<dbReference type="SUPFAM" id="SSF52833">
    <property type="entry name" value="Thioredoxin-like"/>
    <property type="match status" value="1"/>
</dbReference>
<dbReference type="InterPro" id="IPR036249">
    <property type="entry name" value="Thioredoxin-like_sf"/>
</dbReference>
<dbReference type="PANTHER" id="PTHR44051">
    <property type="entry name" value="GLUTATHIONE S-TRANSFERASE-RELATED"/>
    <property type="match status" value="1"/>
</dbReference>
<dbReference type="InterPro" id="IPR004045">
    <property type="entry name" value="Glutathione_S-Trfase_N"/>
</dbReference>
<evidence type="ECO:0000313" key="4">
    <source>
        <dbReference type="EMBL" id="QGN16993.1"/>
    </source>
</evidence>
<organism evidence="4 5">
    <name type="scientific">Kluyveromyces marxianus</name>
    <name type="common">Yeast</name>
    <name type="synonym">Candida kefyr</name>
    <dbReference type="NCBI Taxonomy" id="4911"/>
    <lineage>
        <taxon>Eukaryota</taxon>
        <taxon>Fungi</taxon>
        <taxon>Dikarya</taxon>
        <taxon>Ascomycota</taxon>
        <taxon>Saccharomycotina</taxon>
        <taxon>Saccharomycetes</taxon>
        <taxon>Saccharomycetales</taxon>
        <taxon>Saccharomycetaceae</taxon>
        <taxon>Kluyveromyces</taxon>
    </lineage>
</organism>
<sequence length="205" mass="23142">MLRVHDLNFSRSIRITWLLEELGVPYEVVEYKRDPITFRAPSDLKKIHPLGKAPVIEDEGLIIAESGAIIEYLLNKYDKDGKLAPLADDSEYAKYLEFLHFSEGTAFPALLPLVYEKNVGEDLPPGIKKVFQTELDAILGYISERIQNHGGFLLDRGFSAVDINFAFVLQAVGMAQSLESYPILSDYLKRVTDRPCYTTALSKQQ</sequence>
<dbReference type="CDD" id="cd03046">
    <property type="entry name" value="GST_N_GTT1_like"/>
    <property type="match status" value="1"/>
</dbReference>
<comment type="similarity">
    <text evidence="1">Belongs to the GST superfamily.</text>
</comment>
<evidence type="ECO:0000259" key="2">
    <source>
        <dbReference type="PROSITE" id="PS50404"/>
    </source>
</evidence>
<dbReference type="SFLD" id="SFLDG00358">
    <property type="entry name" value="Main_(cytGST)"/>
    <property type="match status" value="1"/>
</dbReference>
<dbReference type="Proteomes" id="UP000422736">
    <property type="component" value="Chromosome 5"/>
</dbReference>
<dbReference type="SFLD" id="SFLDG01150">
    <property type="entry name" value="Main.1:_Beta-like"/>
    <property type="match status" value="1"/>
</dbReference>
<reference evidence="4 5" key="1">
    <citation type="submission" date="2016-03" db="EMBL/GenBank/DDBJ databases">
        <title>How can Kluyveromyces marxianus grow so fast - potential evolutionary course in Saccharomyces Complex revealed by comparative genomics.</title>
        <authorList>
            <person name="Mo W."/>
            <person name="Lu W."/>
            <person name="Yang X."/>
            <person name="Qi J."/>
            <person name="Lv H."/>
        </authorList>
    </citation>
    <scope>NUCLEOTIDE SEQUENCE [LARGE SCALE GENOMIC DNA]</scope>
    <source>
        <strain evidence="4 5">FIM1</strain>
    </source>
</reference>
<accession>A0ABX6F0W5</accession>
<dbReference type="PANTHER" id="PTHR44051:SF9">
    <property type="entry name" value="GLUTATHIONE S-TRANSFERASE 1"/>
    <property type="match status" value="1"/>
</dbReference>
<dbReference type="InterPro" id="IPR040079">
    <property type="entry name" value="Glutathione_S-Trfase"/>
</dbReference>
<name>A0ABX6F0W5_KLUMA</name>
<dbReference type="InterPro" id="IPR010987">
    <property type="entry name" value="Glutathione-S-Trfase_C-like"/>
</dbReference>
<evidence type="ECO:0000259" key="3">
    <source>
        <dbReference type="PROSITE" id="PS50405"/>
    </source>
</evidence>
<dbReference type="Gene3D" id="1.20.1050.10">
    <property type="match status" value="1"/>
</dbReference>
<evidence type="ECO:0000256" key="1">
    <source>
        <dbReference type="ARBA" id="ARBA00007409"/>
    </source>
</evidence>
<dbReference type="Pfam" id="PF14497">
    <property type="entry name" value="GST_C_3"/>
    <property type="match status" value="1"/>
</dbReference>
<evidence type="ECO:0000313" key="5">
    <source>
        <dbReference type="Proteomes" id="UP000422736"/>
    </source>
</evidence>
<dbReference type="InterPro" id="IPR004046">
    <property type="entry name" value="GST_C"/>
</dbReference>
<dbReference type="InterPro" id="IPR036282">
    <property type="entry name" value="Glutathione-S-Trfase_C_sf"/>
</dbReference>
<dbReference type="PROSITE" id="PS50404">
    <property type="entry name" value="GST_NTER"/>
    <property type="match status" value="1"/>
</dbReference>
<proteinExistence type="inferred from homology"/>
<dbReference type="SUPFAM" id="SSF47616">
    <property type="entry name" value="GST C-terminal domain-like"/>
    <property type="match status" value="1"/>
</dbReference>
<protein>
    <submittedName>
        <fullName evidence="4">Glutathione S-transferase 1</fullName>
    </submittedName>
</protein>
<feature type="domain" description="GST C-terminal" evidence="3">
    <location>
        <begin position="88"/>
        <end position="205"/>
    </location>
</feature>
<dbReference type="EMBL" id="CP015058">
    <property type="protein sequence ID" value="QGN16993.1"/>
    <property type="molecule type" value="Genomic_DNA"/>
</dbReference>
<dbReference type="PROSITE" id="PS50405">
    <property type="entry name" value="GST_CTER"/>
    <property type="match status" value="1"/>
</dbReference>
<feature type="domain" description="GST N-terminal" evidence="2">
    <location>
        <begin position="1"/>
        <end position="81"/>
    </location>
</feature>
<dbReference type="SFLD" id="SFLDS00019">
    <property type="entry name" value="Glutathione_Transferase_(cytos"/>
    <property type="match status" value="1"/>
</dbReference>
<reference evidence="4 5" key="2">
    <citation type="submission" date="2019-11" db="EMBL/GenBank/DDBJ databases">
        <authorList>
            <person name="Lu H."/>
        </authorList>
    </citation>
    <scope>NUCLEOTIDE SEQUENCE [LARGE SCALE GENOMIC DNA]</scope>
    <source>
        <strain evidence="4 5">FIM1</strain>
    </source>
</reference>
<dbReference type="Gene3D" id="3.40.30.10">
    <property type="entry name" value="Glutaredoxin"/>
    <property type="match status" value="1"/>
</dbReference>
<dbReference type="Pfam" id="PF02798">
    <property type="entry name" value="GST_N"/>
    <property type="match status" value="1"/>
</dbReference>
<gene>
    <name evidence="4" type="primary">GSTO1</name>
    <name evidence="4" type="ORF">FIM1_3720</name>
</gene>
<keyword evidence="5" id="KW-1185">Reference proteome</keyword>